<proteinExistence type="inferred from homology"/>
<dbReference type="InterPro" id="IPR011008">
    <property type="entry name" value="Dimeric_a/b-barrel"/>
</dbReference>
<reference evidence="3" key="1">
    <citation type="journal article" date="2014" name="Int. J. Syst. Evol. Microbiol.">
        <title>Complete genome sequence of Corynebacterium casei LMG S-19264T (=DSM 44701T), isolated from a smear-ripened cheese.</title>
        <authorList>
            <consortium name="US DOE Joint Genome Institute (JGI-PGF)"/>
            <person name="Walter F."/>
            <person name="Albersmeier A."/>
            <person name="Kalinowski J."/>
            <person name="Ruckert C."/>
        </authorList>
    </citation>
    <scope>NUCLEOTIDE SEQUENCE</scope>
    <source>
        <strain evidence="3">CGMCC 1.7086</strain>
    </source>
</reference>
<gene>
    <name evidence="3" type="ORF">GCM10010982_33570</name>
</gene>
<protein>
    <recommendedName>
        <fullName evidence="2">YCII-related domain-containing protein</fullName>
    </recommendedName>
</protein>
<reference evidence="3" key="2">
    <citation type="submission" date="2020-09" db="EMBL/GenBank/DDBJ databases">
        <authorList>
            <person name="Sun Q."/>
            <person name="Zhou Y."/>
        </authorList>
    </citation>
    <scope>NUCLEOTIDE SEQUENCE</scope>
    <source>
        <strain evidence="3">CGMCC 1.7086</strain>
    </source>
</reference>
<comment type="caution">
    <text evidence="3">The sequence shown here is derived from an EMBL/GenBank/DDBJ whole genome shotgun (WGS) entry which is preliminary data.</text>
</comment>
<evidence type="ECO:0000259" key="2">
    <source>
        <dbReference type="Pfam" id="PF03795"/>
    </source>
</evidence>
<sequence length="49" mass="5543">MLLFKADNIDVVEDFARQDPYVQAGLVTSWQVRPWNIVIGAGLPAIHYD</sequence>
<organism evidence="3 4">
    <name type="scientific">Bowmanella pacifica</name>
    <dbReference type="NCBI Taxonomy" id="502051"/>
    <lineage>
        <taxon>Bacteria</taxon>
        <taxon>Pseudomonadati</taxon>
        <taxon>Pseudomonadota</taxon>
        <taxon>Gammaproteobacteria</taxon>
        <taxon>Alteromonadales</taxon>
        <taxon>Alteromonadaceae</taxon>
        <taxon>Bowmanella</taxon>
    </lineage>
</organism>
<dbReference type="SUPFAM" id="SSF54909">
    <property type="entry name" value="Dimeric alpha+beta barrel"/>
    <property type="match status" value="1"/>
</dbReference>
<dbReference type="RefSeq" id="WP_229702268.1">
    <property type="nucleotide sequence ID" value="NZ_BMLS01000006.1"/>
</dbReference>
<dbReference type="EMBL" id="BMLS01000006">
    <property type="protein sequence ID" value="GGO73317.1"/>
    <property type="molecule type" value="Genomic_DNA"/>
</dbReference>
<name>A0A918DMK4_9ALTE</name>
<dbReference type="InterPro" id="IPR005545">
    <property type="entry name" value="YCII"/>
</dbReference>
<accession>A0A918DMK4</accession>
<dbReference type="Proteomes" id="UP000606935">
    <property type="component" value="Unassembled WGS sequence"/>
</dbReference>
<feature type="domain" description="YCII-related" evidence="2">
    <location>
        <begin position="2"/>
        <end position="36"/>
    </location>
</feature>
<keyword evidence="4" id="KW-1185">Reference proteome</keyword>
<dbReference type="Gene3D" id="3.30.70.1060">
    <property type="entry name" value="Dimeric alpha+beta barrel"/>
    <property type="match status" value="1"/>
</dbReference>
<evidence type="ECO:0000313" key="4">
    <source>
        <dbReference type="Proteomes" id="UP000606935"/>
    </source>
</evidence>
<dbReference type="Pfam" id="PF03795">
    <property type="entry name" value="YCII"/>
    <property type="match status" value="1"/>
</dbReference>
<evidence type="ECO:0000313" key="3">
    <source>
        <dbReference type="EMBL" id="GGO73317.1"/>
    </source>
</evidence>
<comment type="similarity">
    <text evidence="1">Belongs to the YciI family.</text>
</comment>
<evidence type="ECO:0000256" key="1">
    <source>
        <dbReference type="ARBA" id="ARBA00007689"/>
    </source>
</evidence>
<dbReference type="AlphaFoldDB" id="A0A918DMK4"/>